<dbReference type="Proteomes" id="UP000198417">
    <property type="component" value="Unassembled WGS sequence"/>
</dbReference>
<dbReference type="InterPro" id="IPR036736">
    <property type="entry name" value="ACP-like_sf"/>
</dbReference>
<dbReference type="Gene3D" id="3.40.50.12780">
    <property type="entry name" value="N-terminal domain of ligase-like"/>
    <property type="match status" value="1"/>
</dbReference>
<keyword evidence="1" id="KW-0436">Ligase</keyword>
<feature type="domain" description="Carrier" evidence="2">
    <location>
        <begin position="1233"/>
        <end position="1307"/>
    </location>
</feature>
<dbReference type="SUPFAM" id="SSF56801">
    <property type="entry name" value="Acetyl-CoA synthetase-like"/>
    <property type="match status" value="1"/>
</dbReference>
<dbReference type="CDD" id="cd19535">
    <property type="entry name" value="Cyc_NRPS"/>
    <property type="match status" value="1"/>
</dbReference>
<evidence type="ECO:0000256" key="1">
    <source>
        <dbReference type="ARBA" id="ARBA00022598"/>
    </source>
</evidence>
<reference evidence="3 4" key="1">
    <citation type="submission" date="2017-06" db="EMBL/GenBank/DDBJ databases">
        <authorList>
            <person name="Kim H.J."/>
            <person name="Triplett B.A."/>
        </authorList>
    </citation>
    <scope>NUCLEOTIDE SEQUENCE [LARGE SCALE GENOMIC DNA]</scope>
    <source>
        <strain evidence="3 4">DSM 29052</strain>
    </source>
</reference>
<dbReference type="GO" id="GO:0016491">
    <property type="term" value="F:oxidoreductase activity"/>
    <property type="evidence" value="ECO:0007669"/>
    <property type="project" value="InterPro"/>
</dbReference>
<dbReference type="InterPro" id="IPR009081">
    <property type="entry name" value="PP-bd_ACP"/>
</dbReference>
<dbReference type="SUPFAM" id="SSF47336">
    <property type="entry name" value="ACP-like"/>
    <property type="match status" value="1"/>
</dbReference>
<name>A0A238Z2P7_9RHOB</name>
<dbReference type="PANTHER" id="PTHR45527">
    <property type="entry name" value="NONRIBOSOMAL PEPTIDE SYNTHETASE"/>
    <property type="match status" value="1"/>
</dbReference>
<dbReference type="InterPro" id="IPR010071">
    <property type="entry name" value="AA_adenyl_dom"/>
</dbReference>
<dbReference type="InterPro" id="IPR023213">
    <property type="entry name" value="CAT-like_dom_sf"/>
</dbReference>
<dbReference type="PANTHER" id="PTHR45527:SF10">
    <property type="entry name" value="PYOCHELIN SYNTHASE PCHF"/>
    <property type="match status" value="1"/>
</dbReference>
<dbReference type="GO" id="GO:0000036">
    <property type="term" value="F:acyl carrier activity"/>
    <property type="evidence" value="ECO:0007669"/>
    <property type="project" value="TreeGrafter"/>
</dbReference>
<dbReference type="GO" id="GO:0031177">
    <property type="term" value="F:phosphopantetheine binding"/>
    <property type="evidence" value="ECO:0007669"/>
    <property type="project" value="TreeGrafter"/>
</dbReference>
<evidence type="ECO:0000313" key="3">
    <source>
        <dbReference type="EMBL" id="SNR77735.1"/>
    </source>
</evidence>
<dbReference type="FunFam" id="3.30.559.10:FF:000023">
    <property type="entry name" value="Non-ribosomal peptide synthetase"/>
    <property type="match status" value="1"/>
</dbReference>
<dbReference type="PROSITE" id="PS00455">
    <property type="entry name" value="AMP_BINDING"/>
    <property type="match status" value="1"/>
</dbReference>
<dbReference type="SUPFAM" id="SSF55469">
    <property type="entry name" value="FMN-dependent nitroreductase-like"/>
    <property type="match status" value="1"/>
</dbReference>
<keyword evidence="4" id="KW-1185">Reference proteome</keyword>
<protein>
    <submittedName>
        <fullName evidence="3">Amino acid adenylation domain-containing protein</fullName>
    </submittedName>
</protein>
<dbReference type="Pfam" id="PF00550">
    <property type="entry name" value="PP-binding"/>
    <property type="match status" value="1"/>
</dbReference>
<dbReference type="CDD" id="cd02142">
    <property type="entry name" value="McbC_SagB-like_oxidoreductase"/>
    <property type="match status" value="1"/>
</dbReference>
<accession>A0A238Z2P7</accession>
<dbReference type="EMBL" id="FZNN01000023">
    <property type="protein sequence ID" value="SNR77735.1"/>
    <property type="molecule type" value="Genomic_DNA"/>
</dbReference>
<organism evidence="3 4">
    <name type="scientific">Puniceibacterium sediminis</name>
    <dbReference type="NCBI Taxonomy" id="1608407"/>
    <lineage>
        <taxon>Bacteria</taxon>
        <taxon>Pseudomonadati</taxon>
        <taxon>Pseudomonadota</taxon>
        <taxon>Alphaproteobacteria</taxon>
        <taxon>Rhodobacterales</taxon>
        <taxon>Paracoccaceae</taxon>
        <taxon>Puniceibacterium</taxon>
    </lineage>
</organism>
<dbReference type="RefSeq" id="WP_141135149.1">
    <property type="nucleotide sequence ID" value="NZ_FZNN01000023.1"/>
</dbReference>
<dbReference type="InterPro" id="IPR020845">
    <property type="entry name" value="AMP-binding_CS"/>
</dbReference>
<gene>
    <name evidence="3" type="ORF">SAMN06265370_12312</name>
</gene>
<proteinExistence type="predicted"/>
<dbReference type="OrthoDB" id="9803968at2"/>
<dbReference type="InterPro" id="IPR057737">
    <property type="entry name" value="Condensation_MtbB-like"/>
</dbReference>
<dbReference type="Pfam" id="PF00668">
    <property type="entry name" value="Condensation"/>
    <property type="match status" value="1"/>
</dbReference>
<dbReference type="GO" id="GO:0044550">
    <property type="term" value="P:secondary metabolite biosynthetic process"/>
    <property type="evidence" value="ECO:0007669"/>
    <property type="project" value="TreeGrafter"/>
</dbReference>
<dbReference type="PROSITE" id="PS50075">
    <property type="entry name" value="CARRIER"/>
    <property type="match status" value="1"/>
</dbReference>
<dbReference type="InterPro" id="IPR042099">
    <property type="entry name" value="ANL_N_sf"/>
</dbReference>
<dbReference type="GO" id="GO:0016874">
    <property type="term" value="F:ligase activity"/>
    <property type="evidence" value="ECO:0007669"/>
    <property type="project" value="UniProtKB-KW"/>
</dbReference>
<dbReference type="Gene3D" id="3.30.559.10">
    <property type="entry name" value="Chloramphenicol acetyltransferase-like domain"/>
    <property type="match status" value="1"/>
</dbReference>
<evidence type="ECO:0000313" key="4">
    <source>
        <dbReference type="Proteomes" id="UP000198417"/>
    </source>
</evidence>
<dbReference type="InterPro" id="IPR000873">
    <property type="entry name" value="AMP-dep_synth/lig_dom"/>
</dbReference>
<dbReference type="GO" id="GO:0005737">
    <property type="term" value="C:cytoplasm"/>
    <property type="evidence" value="ECO:0007669"/>
    <property type="project" value="TreeGrafter"/>
</dbReference>
<dbReference type="Gene3D" id="1.10.1200.10">
    <property type="entry name" value="ACP-like"/>
    <property type="match status" value="1"/>
</dbReference>
<dbReference type="NCBIfam" id="TIGR01733">
    <property type="entry name" value="AA-adenyl-dom"/>
    <property type="match status" value="1"/>
</dbReference>
<dbReference type="InterPro" id="IPR000415">
    <property type="entry name" value="Nitroreductase-like"/>
</dbReference>
<dbReference type="Pfam" id="PF00501">
    <property type="entry name" value="AMP-binding"/>
    <property type="match status" value="1"/>
</dbReference>
<dbReference type="GO" id="GO:0043041">
    <property type="term" value="P:amino acid activation for nonribosomal peptide biosynthetic process"/>
    <property type="evidence" value="ECO:0007669"/>
    <property type="project" value="TreeGrafter"/>
</dbReference>
<evidence type="ECO:0000259" key="2">
    <source>
        <dbReference type="PROSITE" id="PS50075"/>
    </source>
</evidence>
<dbReference type="SUPFAM" id="SSF52777">
    <property type="entry name" value="CoA-dependent acyltransferases"/>
    <property type="match status" value="2"/>
</dbReference>
<dbReference type="Gene3D" id="3.30.559.30">
    <property type="entry name" value="Nonribosomal peptide synthetase, condensation domain"/>
    <property type="match status" value="1"/>
</dbReference>
<dbReference type="InterPro" id="IPR001242">
    <property type="entry name" value="Condensation_dom"/>
</dbReference>
<sequence>MTKAGPVIQMPQNTSAEDRRALLRNLLARNVQNSGAQAQGPCQGDAQSFPLTEIQRAYWLGRNPEFPLGGVGIHGYFEMDCTDLDLERLEEAWNQTIARHDMMRCMVQPDGMVRILEEVTPYKIAFEDLSNLPEVQRQARVQELRKRMSHQVFDPAHWPLFEIRACRMGGQTTRLFFSEDAIHMDLVSSEIVARDWARFYNGVALPPPPELTFREVVLGQIAARPNVPMPGQWDTALDWPDPPNIPGPPDGAPPEMRFTRRSLRLCPATWRNFCTQATRCGLTPSDALLAIYADVLRAWSTTPRFMLNVTLQNRPSEPPEIAQVVGDFTDFILVDIDLSVSVGFAERAARHRDALWSAFEDPDRHGVDALRRMGQSDGQSGGTTQSLAPFVYTSALGTQGYRALEAFGDVVFEVTQTPQVLIDQQVLVQDGALHLSWDSVDSAFAPGVAAAMFDALQRRCQELAHDPTAWQSKSAVPLPPDQAERRARMNATDAPIRQGRLEEIFVDTAQAFPERVALIEGQTMMRFGDLLKASRGLASALSSNLQGRPPGPVLIWLPKGIDQIVSVLGVLLCGRPYLAMDPHTPAERLREALNLTGTVAAIATSESGLPDLPSVDAVDIISPKARAEGPLRPTQPPSDTAYILFTSGSTGTPKGIPIRHSSVINRMDDVRARFGLTHSDKAIAISALHHDLSVFDIFGVMACTGGAMVFPTDTGVGDPTEWLDLISRHKVTLWNTVPAFLEMLLALPQFPTQAAAQPCLDTLRHVFLSGDLVPTWLPDKLRSNAGNARIHALGGPTETTVWDIAYPDADCPEGWQSVPYGVPLANAGYHIRHEDGSDCPEWVAGHLCLSGAGLSAGYIGGDPKDRARFALDRATCAPLFWSGDLGRARPDGQIEFLGRSDRMVKLRGHRVELAEVESALRARPEVGLAVAFVIQAADGTKRLAAAVTPRDGAPGADPVPEIELPAPDPDLLLPSTARETAVAFSARPLAYKDVAQFLATFCALPRPDGRPHRLHPSASGAYSVELDVMVHPGTVTGLASGLYRLDPDRRCLDRRTDLDRLPPEAHADRNQPLAKTSALTLLLSYDPDGLGESYGARGHDLALLEAGYIGQLAQTAAAGLGLASCPLGGLGLHPGVLRSGRVLLHALLIGCAPGSPSVSNDWPSSQARSLSQGIEAALRPQARPAPLLLLDKLPLTANGKPDIPTLIQRAAAQTTGAPHAIDDVKPDAPKAAPLSASAVHALETALAEIIGTKNFPRSSGFAELGVFSADLVRLHSRLCDAGFRLTLPDLFNTPTVAALAQRLAGDNGTSDAAFGTARGTLRRDRLMAAKERK</sequence>
<dbReference type="Gene3D" id="3.40.109.10">
    <property type="entry name" value="NADH Oxidase"/>
    <property type="match status" value="1"/>
</dbReference>